<feature type="compositionally biased region" description="Gly residues" evidence="2">
    <location>
        <begin position="348"/>
        <end position="364"/>
    </location>
</feature>
<feature type="domain" description="Arf-GAP" evidence="3">
    <location>
        <begin position="28"/>
        <end position="109"/>
    </location>
</feature>
<dbReference type="Gene3D" id="1.10.220.150">
    <property type="entry name" value="Arf GTPase activating protein"/>
    <property type="match status" value="1"/>
</dbReference>
<evidence type="ECO:0000256" key="1">
    <source>
        <dbReference type="PROSITE-ProRule" id="PRU00288"/>
    </source>
</evidence>
<feature type="region of interest" description="Disordered" evidence="2">
    <location>
        <begin position="275"/>
        <end position="307"/>
    </location>
</feature>
<feature type="region of interest" description="Disordered" evidence="2">
    <location>
        <begin position="335"/>
        <end position="405"/>
    </location>
</feature>
<evidence type="ECO:0000313" key="5">
    <source>
        <dbReference type="Proteomes" id="UP001189429"/>
    </source>
</evidence>
<dbReference type="EMBL" id="CAUYUJ010015363">
    <property type="protein sequence ID" value="CAK0852999.1"/>
    <property type="molecule type" value="Genomic_DNA"/>
</dbReference>
<dbReference type="PANTHER" id="PTHR45705:SF1">
    <property type="entry name" value="FI20236P1"/>
    <property type="match status" value="1"/>
</dbReference>
<dbReference type="SUPFAM" id="SSF57863">
    <property type="entry name" value="ArfGap/RecO-like zinc finger"/>
    <property type="match status" value="1"/>
</dbReference>
<gene>
    <name evidence="4" type="ORF">PCOR1329_LOCUS44614</name>
</gene>
<keyword evidence="5" id="KW-1185">Reference proteome</keyword>
<dbReference type="InterPro" id="IPR051718">
    <property type="entry name" value="ARF_GTPase-activating"/>
</dbReference>
<evidence type="ECO:0000259" key="3">
    <source>
        <dbReference type="PROSITE" id="PS50115"/>
    </source>
</evidence>
<dbReference type="PRINTS" id="PR00405">
    <property type="entry name" value="REVINTRACTNG"/>
</dbReference>
<organism evidence="4 5">
    <name type="scientific">Prorocentrum cordatum</name>
    <dbReference type="NCBI Taxonomy" id="2364126"/>
    <lineage>
        <taxon>Eukaryota</taxon>
        <taxon>Sar</taxon>
        <taxon>Alveolata</taxon>
        <taxon>Dinophyceae</taxon>
        <taxon>Prorocentrales</taxon>
        <taxon>Prorocentraceae</taxon>
        <taxon>Prorocentrum</taxon>
    </lineage>
</organism>
<feature type="compositionally biased region" description="Basic residues" evidence="2">
    <location>
        <begin position="281"/>
        <end position="296"/>
    </location>
</feature>
<sequence length="487" mass="50162">MASTQMWKSKLGNWYPKHEIDRLDQEHHQMLKALRMQGKNSRCAECAAADTCWASVNLGVFVCVRCSDVHRAVGTHISVVKGCSGTYLWGPDELARMRDMGNAHAETLYGHRHKPLPESASKEDRVKACEFKYGKGPAAATAAAAPAAQAPPRQAPCAAEHSVAAGGATAADGPMALRPAPCAAEDPSAPTAACAWRAAVPPPRRAASPPRPRAAALEAPGADELRSLEAAEAAGGGEAVCWAPSSGQPAAPCTAVAAADLDAFLYQCLQRGGEPAQRLQKGGKRHPSPRASRRRGPAACRPRTTSSAFGCEQQRALARRGVSLAAGGCRAGGQAAPACWPSREPPGRGIGLPAGRGGRAVGIDGGRRGSSGARAPRLIGRGLPPPRAVHRAPAGQGGGRRRRATARCAPGYFRRRRRGAAPGGGGLCSPAAPAAGRALTLGCPAPRPSLVGSCVQRGGALLSPPPMRPSRCSHSSSSRSESPVGAR</sequence>
<dbReference type="InterPro" id="IPR001164">
    <property type="entry name" value="ArfGAP_dom"/>
</dbReference>
<dbReference type="InterPro" id="IPR037278">
    <property type="entry name" value="ARFGAP/RecO"/>
</dbReference>
<name>A0ABN9U3C0_9DINO</name>
<proteinExistence type="predicted"/>
<evidence type="ECO:0000313" key="4">
    <source>
        <dbReference type="EMBL" id="CAK0852999.1"/>
    </source>
</evidence>
<dbReference type="InterPro" id="IPR038508">
    <property type="entry name" value="ArfGAP_dom_sf"/>
</dbReference>
<feature type="compositionally biased region" description="Low complexity" evidence="2">
    <location>
        <begin position="469"/>
        <end position="487"/>
    </location>
</feature>
<dbReference type="Pfam" id="PF01412">
    <property type="entry name" value="ArfGap"/>
    <property type="match status" value="1"/>
</dbReference>
<dbReference type="Proteomes" id="UP001189429">
    <property type="component" value="Unassembled WGS sequence"/>
</dbReference>
<feature type="region of interest" description="Disordered" evidence="2">
    <location>
        <begin position="455"/>
        <end position="487"/>
    </location>
</feature>
<dbReference type="SMART" id="SM00105">
    <property type="entry name" value="ArfGap"/>
    <property type="match status" value="1"/>
</dbReference>
<feature type="compositionally biased region" description="Low complexity" evidence="2">
    <location>
        <begin position="370"/>
        <end position="382"/>
    </location>
</feature>
<accession>A0ABN9U3C0</accession>
<dbReference type="PROSITE" id="PS50115">
    <property type="entry name" value="ARFGAP"/>
    <property type="match status" value="1"/>
</dbReference>
<reference evidence="4" key="1">
    <citation type="submission" date="2023-10" db="EMBL/GenBank/DDBJ databases">
        <authorList>
            <person name="Chen Y."/>
            <person name="Shah S."/>
            <person name="Dougan E. K."/>
            <person name="Thang M."/>
            <person name="Chan C."/>
        </authorList>
    </citation>
    <scope>NUCLEOTIDE SEQUENCE [LARGE SCALE GENOMIC DNA]</scope>
</reference>
<evidence type="ECO:0000256" key="2">
    <source>
        <dbReference type="SAM" id="MobiDB-lite"/>
    </source>
</evidence>
<keyword evidence="1" id="KW-0862">Zinc</keyword>
<comment type="caution">
    <text evidence="4">The sequence shown here is derived from an EMBL/GenBank/DDBJ whole genome shotgun (WGS) entry which is preliminary data.</text>
</comment>
<keyword evidence="1" id="KW-0479">Metal-binding</keyword>
<keyword evidence="1" id="KW-0863">Zinc-finger</keyword>
<dbReference type="PANTHER" id="PTHR45705">
    <property type="entry name" value="FI20236P1"/>
    <property type="match status" value="1"/>
</dbReference>
<protein>
    <recommendedName>
        <fullName evidence="3">Arf-GAP domain-containing protein</fullName>
    </recommendedName>
</protein>